<dbReference type="InterPro" id="IPR000524">
    <property type="entry name" value="Tscrpt_reg_HTH_GntR"/>
</dbReference>
<protein>
    <submittedName>
        <fullName evidence="5">GntR family transcriptional regulator</fullName>
    </submittedName>
</protein>
<keyword evidence="1" id="KW-0805">Transcription regulation</keyword>
<accession>A0A2U3PZQ7</accession>
<dbReference type="Proteomes" id="UP000246085">
    <property type="component" value="Chromosome BRAD3257"/>
</dbReference>
<feature type="domain" description="HTH gntR-type" evidence="4">
    <location>
        <begin position="3"/>
        <end position="70"/>
    </location>
</feature>
<dbReference type="CDD" id="cd07377">
    <property type="entry name" value="WHTH_GntR"/>
    <property type="match status" value="1"/>
</dbReference>
<evidence type="ECO:0000259" key="4">
    <source>
        <dbReference type="PROSITE" id="PS50949"/>
    </source>
</evidence>
<gene>
    <name evidence="5" type="ORF">BRAD3257_3622</name>
</gene>
<name>A0A2U3PZQ7_9BRAD</name>
<dbReference type="Gene3D" id="1.20.120.530">
    <property type="entry name" value="GntR ligand-binding domain-like"/>
    <property type="match status" value="1"/>
</dbReference>
<reference evidence="5 6" key="1">
    <citation type="submission" date="2018-03" db="EMBL/GenBank/DDBJ databases">
        <authorList>
            <person name="Gully D."/>
        </authorList>
    </citation>
    <scope>NUCLEOTIDE SEQUENCE [LARGE SCALE GENOMIC DNA]</scope>
    <source>
        <strain evidence="5">ORS3257</strain>
    </source>
</reference>
<dbReference type="GO" id="GO:0003677">
    <property type="term" value="F:DNA binding"/>
    <property type="evidence" value="ECO:0007669"/>
    <property type="project" value="UniProtKB-KW"/>
</dbReference>
<dbReference type="RefSeq" id="WP_122402660.1">
    <property type="nucleotide sequence ID" value="NZ_LS398110.1"/>
</dbReference>
<dbReference type="PANTHER" id="PTHR43537">
    <property type="entry name" value="TRANSCRIPTIONAL REGULATOR, GNTR FAMILY"/>
    <property type="match status" value="1"/>
</dbReference>
<evidence type="ECO:0000256" key="3">
    <source>
        <dbReference type="ARBA" id="ARBA00023163"/>
    </source>
</evidence>
<dbReference type="KEGG" id="bvz:BRAD3257_3622"/>
<dbReference type="PANTHER" id="PTHR43537:SF49">
    <property type="entry name" value="TRANSCRIPTIONAL REGULATORY PROTEIN"/>
    <property type="match status" value="1"/>
</dbReference>
<evidence type="ECO:0000313" key="6">
    <source>
        <dbReference type="Proteomes" id="UP000246085"/>
    </source>
</evidence>
<evidence type="ECO:0000313" key="5">
    <source>
        <dbReference type="EMBL" id="SPP94644.1"/>
    </source>
</evidence>
<dbReference type="SMART" id="SM00345">
    <property type="entry name" value="HTH_GNTR"/>
    <property type="match status" value="1"/>
</dbReference>
<dbReference type="EMBL" id="LS398110">
    <property type="protein sequence ID" value="SPP94644.1"/>
    <property type="molecule type" value="Genomic_DNA"/>
</dbReference>
<keyword evidence="2" id="KW-0238">DNA-binding</keyword>
<keyword evidence="3" id="KW-0804">Transcription</keyword>
<dbReference type="InterPro" id="IPR036390">
    <property type="entry name" value="WH_DNA-bd_sf"/>
</dbReference>
<dbReference type="Pfam" id="PF07729">
    <property type="entry name" value="FCD"/>
    <property type="match status" value="1"/>
</dbReference>
<dbReference type="InterPro" id="IPR011711">
    <property type="entry name" value="GntR_C"/>
</dbReference>
<dbReference type="Pfam" id="PF00392">
    <property type="entry name" value="GntR"/>
    <property type="match status" value="1"/>
</dbReference>
<dbReference type="Gene3D" id="1.10.10.10">
    <property type="entry name" value="Winged helix-like DNA-binding domain superfamily/Winged helix DNA-binding domain"/>
    <property type="match status" value="1"/>
</dbReference>
<organism evidence="5 6">
    <name type="scientific">Bradyrhizobium vignae</name>
    <dbReference type="NCBI Taxonomy" id="1549949"/>
    <lineage>
        <taxon>Bacteria</taxon>
        <taxon>Pseudomonadati</taxon>
        <taxon>Pseudomonadota</taxon>
        <taxon>Alphaproteobacteria</taxon>
        <taxon>Hyphomicrobiales</taxon>
        <taxon>Nitrobacteraceae</taxon>
        <taxon>Bradyrhizobium</taxon>
    </lineage>
</organism>
<dbReference type="SUPFAM" id="SSF48008">
    <property type="entry name" value="GntR ligand-binding domain-like"/>
    <property type="match status" value="1"/>
</dbReference>
<evidence type="ECO:0000256" key="1">
    <source>
        <dbReference type="ARBA" id="ARBA00023015"/>
    </source>
</evidence>
<dbReference type="GO" id="GO:0003700">
    <property type="term" value="F:DNA-binding transcription factor activity"/>
    <property type="evidence" value="ECO:0007669"/>
    <property type="project" value="InterPro"/>
</dbReference>
<evidence type="ECO:0000256" key="2">
    <source>
        <dbReference type="ARBA" id="ARBA00023125"/>
    </source>
</evidence>
<sequence length="216" mass="23768">MRVRVSDELCRRIESDIAEGRLVPGDKLDEQSLARRFSVSRTPAREALLRLANEGLVKFRSRQGATIASMTPQRAIGMVEILTALEAEAAGLAARRMTVAERTGLREIHEQCASAVHTGNTARYVELNTAFHQAIYAGARNTPLADLVTETRLRMRFFRHQSLSRPARLAASFGEHALIVRAIETGSESDAQQSMRAHIIVGGNLFADMVASIKSE</sequence>
<dbReference type="AlphaFoldDB" id="A0A2U3PZQ7"/>
<proteinExistence type="predicted"/>
<dbReference type="PRINTS" id="PR00035">
    <property type="entry name" value="HTHGNTR"/>
</dbReference>
<dbReference type="InterPro" id="IPR008920">
    <property type="entry name" value="TF_FadR/GntR_C"/>
</dbReference>
<dbReference type="PROSITE" id="PS50949">
    <property type="entry name" value="HTH_GNTR"/>
    <property type="match status" value="1"/>
</dbReference>
<dbReference type="InterPro" id="IPR036388">
    <property type="entry name" value="WH-like_DNA-bd_sf"/>
</dbReference>
<dbReference type="SMART" id="SM00895">
    <property type="entry name" value="FCD"/>
    <property type="match status" value="1"/>
</dbReference>
<dbReference type="SUPFAM" id="SSF46785">
    <property type="entry name" value="Winged helix' DNA-binding domain"/>
    <property type="match status" value="1"/>
</dbReference>